<name>A0A3S4AGB9_9MICO</name>
<proteinExistence type="predicted"/>
<accession>A0A3S4AGB9</accession>
<dbReference type="RefSeq" id="WP_128497438.1">
    <property type="nucleotide sequence ID" value="NZ_RZNC01000001.1"/>
</dbReference>
<gene>
    <name evidence="1" type="ORF">ELQ92_02780</name>
</gene>
<dbReference type="EMBL" id="RZNC01000001">
    <property type="protein sequence ID" value="RWZ68178.1"/>
    <property type="molecule type" value="Genomic_DNA"/>
</dbReference>
<comment type="caution">
    <text evidence="1">The sequence shown here is derived from an EMBL/GenBank/DDBJ whole genome shotgun (WGS) entry which is preliminary data.</text>
</comment>
<evidence type="ECO:0000313" key="2">
    <source>
        <dbReference type="Proteomes" id="UP000288603"/>
    </source>
</evidence>
<sequence>MIAERSTGEGASVGPLPVAWRRGETSGVFLAPGVAQGAAPAATLRVFHALGPDTRYLLDRFDANEVGPLGRPHRRGLPDHLADGVSLLSFDESPEGDLSARIVLLRRAWGLDITLTARSVPIETVPDLYTAMLDLLSTVRATREK</sequence>
<reference evidence="1 2" key="1">
    <citation type="submission" date="2018-12" db="EMBL/GenBank/DDBJ databases">
        <authorList>
            <person name="Li F."/>
        </authorList>
    </citation>
    <scope>NUCLEOTIDE SEQUENCE [LARGE SCALE GENOMIC DNA]</scope>
    <source>
        <strain evidence="1 2">8H24J-4-2</strain>
    </source>
</reference>
<organism evidence="1 2">
    <name type="scientific">Labedella populi</name>
    <dbReference type="NCBI Taxonomy" id="2498850"/>
    <lineage>
        <taxon>Bacteria</taxon>
        <taxon>Bacillati</taxon>
        <taxon>Actinomycetota</taxon>
        <taxon>Actinomycetes</taxon>
        <taxon>Micrococcales</taxon>
        <taxon>Microbacteriaceae</taxon>
        <taxon>Labedella</taxon>
    </lineage>
</organism>
<dbReference type="AlphaFoldDB" id="A0A3S4AGB9"/>
<protein>
    <submittedName>
        <fullName evidence="1">Uncharacterized protein</fullName>
    </submittedName>
</protein>
<evidence type="ECO:0000313" key="1">
    <source>
        <dbReference type="EMBL" id="RWZ68178.1"/>
    </source>
</evidence>
<keyword evidence="2" id="KW-1185">Reference proteome</keyword>
<dbReference type="OrthoDB" id="9875763at2"/>
<dbReference type="Proteomes" id="UP000288603">
    <property type="component" value="Unassembled WGS sequence"/>
</dbReference>